<dbReference type="InterPro" id="IPR049542">
    <property type="entry name" value="TopBP1-like_BRCT0"/>
</dbReference>
<evidence type="ECO:0000259" key="3">
    <source>
        <dbReference type="PROSITE" id="PS50172"/>
    </source>
</evidence>
<evidence type="ECO:0000313" key="4">
    <source>
        <dbReference type="EMBL" id="THD26516.1"/>
    </source>
</evidence>
<feature type="domain" description="BRCT" evidence="3">
    <location>
        <begin position="525"/>
        <end position="598"/>
    </location>
</feature>
<dbReference type="Pfam" id="PF12738">
    <property type="entry name" value="PTCB-BRCT"/>
    <property type="match status" value="2"/>
</dbReference>
<dbReference type="PANTHER" id="PTHR13561">
    <property type="entry name" value="DNA REPLICATION REGULATOR DPB11-RELATED"/>
    <property type="match status" value="1"/>
</dbReference>
<proteinExistence type="predicted"/>
<dbReference type="InterPro" id="IPR059215">
    <property type="entry name" value="BRCT2_TopBP1-like"/>
</dbReference>
<dbReference type="GO" id="GO:0033314">
    <property type="term" value="P:mitotic DNA replication checkpoint signaling"/>
    <property type="evidence" value="ECO:0007669"/>
    <property type="project" value="TreeGrafter"/>
</dbReference>
<dbReference type="GO" id="GO:0016853">
    <property type="term" value="F:isomerase activity"/>
    <property type="evidence" value="ECO:0007669"/>
    <property type="project" value="UniProtKB-KW"/>
</dbReference>
<dbReference type="CDD" id="cd17728">
    <property type="entry name" value="BRCT_TopBP1_rpt8"/>
    <property type="match status" value="1"/>
</dbReference>
<feature type="region of interest" description="Disordered" evidence="2">
    <location>
        <begin position="1216"/>
        <end position="1266"/>
    </location>
</feature>
<keyword evidence="1" id="KW-0677">Repeat</keyword>
<dbReference type="PANTHER" id="PTHR13561:SF20">
    <property type="entry name" value="DNA TOPOISOMERASE 2-BINDING PROTEIN 1"/>
    <property type="match status" value="1"/>
</dbReference>
<dbReference type="PROSITE" id="PS50172">
    <property type="entry name" value="BRCT"/>
    <property type="match status" value="6"/>
</dbReference>
<dbReference type="SUPFAM" id="SSF52113">
    <property type="entry name" value="BRCT domain"/>
    <property type="match status" value="7"/>
</dbReference>
<dbReference type="Pfam" id="PF00533">
    <property type="entry name" value="BRCT"/>
    <property type="match status" value="1"/>
</dbReference>
<feature type="domain" description="BRCT" evidence="3">
    <location>
        <begin position="1270"/>
        <end position="1354"/>
    </location>
</feature>
<dbReference type="FunFam" id="3.40.50.10190:FF:000018">
    <property type="entry name" value="DNA topoisomerase 2-binding protein 1"/>
    <property type="match status" value="1"/>
</dbReference>
<dbReference type="Pfam" id="PF21298">
    <property type="entry name" value="TopBP1_BRCT0"/>
    <property type="match status" value="1"/>
</dbReference>
<dbReference type="InterPro" id="IPR036420">
    <property type="entry name" value="BRCT_dom_sf"/>
</dbReference>
<evidence type="ECO:0000313" key="5">
    <source>
        <dbReference type="Proteomes" id="UP000230066"/>
    </source>
</evidence>
<feature type="domain" description="BRCT" evidence="3">
    <location>
        <begin position="194"/>
        <end position="283"/>
    </location>
</feature>
<feature type="region of interest" description="Disordered" evidence="2">
    <location>
        <begin position="1111"/>
        <end position="1130"/>
    </location>
</feature>
<sequence length="1494" mass="164242">MDKDKYEIVFINDYATALLTAAFDAVSAYENLSAKRLDAAEVMIRYSTRPSKRTCFVFCRFEGECFEHLRSLGAAIYGPQIILHYIRENQPLPRVPHPLYSTALMRAVATVTSVTGSEREYLLSSIQMLHGQASRDLFDGINVVITPKVGSKKYLVGSSRGVNMLLPSWITEAWKLSAIQDPIDMMLPTFTERFRVPIFAQLVICVSGLSAEERKEVSDLVVKHGGRYSGMMKVGETTHLIIKHPSGLKYAHAKKWKIQIVSVNWLTDSVSKGYALDEVDYRVPESIENSSTPTCENNRRSFSFDNLSMISHTTGTTTRIDESRVDARSAESFLHRSSTAPAERPILSDCLIQLIECSREEHFKYASLVKELGGRLCTDLQDRVTEPLTHAVVGSLNANGNVTTMEKEVAYVRGSWLIACHEAHRRVPESEHLVKSVEPVEADEPTMTDGLDSNDKTKRTMDTEDLQLINQYFGAGGLADVDDFNRENTAQQNASKVETRSSQGVPEVHTLCEPHASSLNSTVAIRTGCFSGFSFFLHEEIPASDKLGVLEVVRDAGGQITETVHAANFLVAPFFIRSNPKMSQNTKLVTASWIDHCIAASTICWDDLIGEKAFIPLVRSGPLPLDGCVISLSGFVGYDRVLLTRYSRALGAIVQDYFLCKAVPSRNLAASTHLVAAKLEGRKCPAAKQWGLPVVNRNWLYACADQWKLADTGAYPVEDPNIISKPNFTEKSAPSDPPKDRRLTEIQQNVQPQIIRSTNGTKATPPKKVRTPVNLGSAPSKSATDALCTPDWVQNHSDHTIDINNSLRDSFGQPSRPSPPLSEQVARCLKKAVVRTAALPKRKLDLSDGGRMNLISSIPILLIRLLVQFHSTTDDGTEELPLKDVVICVAKHLSSRQVELNGVAKQLGGDFKWTYDPQICTHIVAEHQNEDGRTPYRVNDQTPITPSPQPNLYADVLAAKQDGRCLVHPRWLTACLAASRRLPESEFPPGPSPSPRSRPEEDSPTTEPACKILRTASSNLLGDVNRRLELMLGCTNKATDIARAGDADATETAMMPSKSTTHTGGPRGPPQLNSPLREDVELVGEQAAVLFLGDTSTSGPRRLRRNTRRIVGGPALPSGASTPIANANRGANPEELIGEAGGNRYETVADRAQPGQSLMVRWQYEDAPPRSPIDGTAANTEITGSHRGMRSPTPTNPGQGIVGIDHLTSRDVLRRDLSSTSAEPPSSDAHETTPMQPPPPQQTSNTAKRGSVTTVVGKRSESSRDLKPVKPVVSFSGLATDERDQYAAIVADLGGEVDNQLTLSEKATHLIVHTPTRSEKCLICLSSGRWMLHKSYLDACVRESRWVDETPYEWGGPGTEPLLMQLSPAVSTRVGHQQQQQQKQQAAQIRELARSARRWRMVGGEAFKGWRVIFGPGCDKEASFRRVIESGGGQILSSQPPYPPPTSVTHSFAKRRPNSSNAPLPHGYQWLRIDYLCAYLIAGHEVPRDEFLIS</sequence>
<feature type="region of interest" description="Disordered" evidence="2">
    <location>
        <begin position="1166"/>
        <end position="1204"/>
    </location>
</feature>
<feature type="compositionally biased region" description="Polar residues" evidence="2">
    <location>
        <begin position="1244"/>
        <end position="1254"/>
    </location>
</feature>
<feature type="domain" description="BRCT" evidence="3">
    <location>
        <begin position="342"/>
        <end position="434"/>
    </location>
</feature>
<feature type="region of interest" description="Disordered" evidence="2">
    <location>
        <begin position="756"/>
        <end position="782"/>
    </location>
</feature>
<protein>
    <submittedName>
        <fullName evidence="4">Topoisomerase (DNA) II binding protein 1</fullName>
    </submittedName>
</protein>
<feature type="region of interest" description="Disordered" evidence="2">
    <location>
        <begin position="1434"/>
        <end position="1460"/>
    </location>
</feature>
<organism evidence="4 5">
    <name type="scientific">Fasciola hepatica</name>
    <name type="common">Liver fluke</name>
    <dbReference type="NCBI Taxonomy" id="6192"/>
    <lineage>
        <taxon>Eukaryota</taxon>
        <taxon>Metazoa</taxon>
        <taxon>Spiralia</taxon>
        <taxon>Lophotrochozoa</taxon>
        <taxon>Platyhelminthes</taxon>
        <taxon>Trematoda</taxon>
        <taxon>Digenea</taxon>
        <taxon>Plagiorchiida</taxon>
        <taxon>Echinostomata</taxon>
        <taxon>Echinostomatoidea</taxon>
        <taxon>Fasciolidae</taxon>
        <taxon>Fasciola</taxon>
    </lineage>
</organism>
<feature type="domain" description="BRCT" evidence="3">
    <location>
        <begin position="877"/>
        <end position="989"/>
    </location>
</feature>
<feature type="domain" description="BRCT" evidence="3">
    <location>
        <begin position="620"/>
        <end position="717"/>
    </location>
</feature>
<dbReference type="GO" id="GO:0006270">
    <property type="term" value="P:DNA replication initiation"/>
    <property type="evidence" value="ECO:0007669"/>
    <property type="project" value="TreeGrafter"/>
</dbReference>
<feature type="region of interest" description="Disordered" evidence="2">
    <location>
        <begin position="982"/>
        <end position="1006"/>
    </location>
</feature>
<dbReference type="FunFam" id="3.40.50.10190:FF:000010">
    <property type="entry name" value="DNA topoisomerase II binding protein 1"/>
    <property type="match status" value="1"/>
</dbReference>
<dbReference type="EMBL" id="JXXN02000716">
    <property type="protein sequence ID" value="THD26516.1"/>
    <property type="molecule type" value="Genomic_DNA"/>
</dbReference>
<dbReference type="GO" id="GO:0007095">
    <property type="term" value="P:mitotic G2 DNA damage checkpoint signaling"/>
    <property type="evidence" value="ECO:0007669"/>
    <property type="project" value="TreeGrafter"/>
</dbReference>
<feature type="compositionally biased region" description="Pro residues" evidence="2">
    <location>
        <begin position="986"/>
        <end position="996"/>
    </location>
</feature>
<dbReference type="InterPro" id="IPR001357">
    <property type="entry name" value="BRCT_dom"/>
</dbReference>
<feature type="region of interest" description="Disordered" evidence="2">
    <location>
        <begin position="1045"/>
        <end position="1069"/>
    </location>
</feature>
<name>A0A4E0RG49_FASHE</name>
<reference evidence="4" key="1">
    <citation type="submission" date="2019-03" db="EMBL/GenBank/DDBJ databases">
        <title>Improved annotation for the trematode Fasciola hepatica.</title>
        <authorList>
            <person name="Choi Y.-J."/>
            <person name="Martin J."/>
            <person name="Mitreva M."/>
        </authorList>
    </citation>
    <scope>NUCLEOTIDE SEQUENCE [LARGE SCALE GENOMIC DNA]</scope>
</reference>
<dbReference type="InterPro" id="IPR049936">
    <property type="entry name" value="TopBP1_BRCT_8"/>
</dbReference>
<comment type="caution">
    <text evidence="4">The sequence shown here is derived from an EMBL/GenBank/DDBJ whole genome shotgun (WGS) entry which is preliminary data.</text>
</comment>
<dbReference type="Proteomes" id="UP000230066">
    <property type="component" value="Unassembled WGS sequence"/>
</dbReference>
<keyword evidence="5" id="KW-1185">Reference proteome</keyword>
<dbReference type="CDD" id="cd17731">
    <property type="entry name" value="BRCT_TopBP1_rpt2_like"/>
    <property type="match status" value="1"/>
</dbReference>
<dbReference type="CDD" id="cd17738">
    <property type="entry name" value="BRCT_TopBP1_rpt7"/>
    <property type="match status" value="1"/>
</dbReference>
<gene>
    <name evidence="4" type="ORF">D915_002379</name>
</gene>
<accession>A0A4E0RG49</accession>
<evidence type="ECO:0000256" key="1">
    <source>
        <dbReference type="ARBA" id="ARBA00022737"/>
    </source>
</evidence>
<dbReference type="SMART" id="SM00292">
    <property type="entry name" value="BRCT"/>
    <property type="match status" value="7"/>
</dbReference>
<evidence type="ECO:0000256" key="2">
    <source>
        <dbReference type="SAM" id="MobiDB-lite"/>
    </source>
</evidence>
<dbReference type="Gene3D" id="3.40.50.10190">
    <property type="entry name" value="BRCT domain"/>
    <property type="match status" value="9"/>
</dbReference>
<dbReference type="CDD" id="cd17727">
    <property type="entry name" value="BRCT_TopBP1_rpt6"/>
    <property type="match status" value="1"/>
</dbReference>